<feature type="transmembrane region" description="Helical" evidence="1">
    <location>
        <begin position="448"/>
        <end position="465"/>
    </location>
</feature>
<dbReference type="InterPro" id="IPR029468">
    <property type="entry name" value="O-ag_pol_Wzy"/>
</dbReference>
<feature type="transmembrane region" description="Helical" evidence="1">
    <location>
        <begin position="30"/>
        <end position="49"/>
    </location>
</feature>
<keyword evidence="1" id="KW-0472">Membrane</keyword>
<keyword evidence="1" id="KW-0812">Transmembrane</keyword>
<protein>
    <submittedName>
        <fullName evidence="3">O-antigen polysaccharide polymerase Wzy</fullName>
    </submittedName>
</protein>
<dbReference type="Proteomes" id="UP000284689">
    <property type="component" value="Unassembled WGS sequence"/>
</dbReference>
<accession>A0A414F7Q2</accession>
<feature type="transmembrane region" description="Helical" evidence="1">
    <location>
        <begin position="241"/>
        <end position="257"/>
    </location>
</feature>
<dbReference type="PROSITE" id="PS51257">
    <property type="entry name" value="PROKAR_LIPOPROTEIN"/>
    <property type="match status" value="1"/>
</dbReference>
<keyword evidence="1" id="KW-1133">Transmembrane helix</keyword>
<sequence length="472" mass="53435">MRTSSYIFGSLMLAACIVAFNSYLPFSDYGMKVFGVLGLIQLAYSIYSWKQITGSAITPYVIFLISAYTFTFGQSLLFVFGKVSPERDLTDMFSPASIMPAQYLTLLFLNFFHIGGMFSCKNSSSDSYTYEMMSPYEEQNMENQIFGIKKIGTIFLVISIIPYIIERFTLFYVVLSTGYSGIYLQEVKVGIANILSILSQYFVPGILCLLLVEEVKSKQRLFISLLVFEACFWLFTGGRSNGVIIASILLMYFHICVKPIKLKQALVIGIAGFFFISLLGVIADTRADSNANISETFSKSMSNSNAFYSAISEMGGSMYPMITTMEIVPEREEFRYGSSYLYSATSIIPNLGFWDLHPAMKYGNLNDWLQNAMSLNYGPGYSIVAEAYINFGNLGFLMMMFLGYVFGLVFNINIRDKRNPLLIVLAFVFCFLIIKTVRNSFLATVRSIFYYIIPIYLIVVHMYNGRINKRIE</sequence>
<dbReference type="AlphaFoldDB" id="A0A414F7Q2"/>
<proteinExistence type="predicted"/>
<evidence type="ECO:0000256" key="1">
    <source>
        <dbReference type="SAM" id="Phobius"/>
    </source>
</evidence>
<comment type="caution">
    <text evidence="3">The sequence shown here is derived from an EMBL/GenBank/DDBJ whole genome shotgun (WGS) entry which is preliminary data.</text>
</comment>
<feature type="transmembrane region" description="Helical" evidence="1">
    <location>
        <begin position="194"/>
        <end position="212"/>
    </location>
</feature>
<name>A0A414F7Q2_9BACE</name>
<feature type="transmembrane region" description="Helical" evidence="1">
    <location>
        <begin position="421"/>
        <end position="442"/>
    </location>
</feature>
<evidence type="ECO:0000313" key="3">
    <source>
        <dbReference type="EMBL" id="RHD42392.1"/>
    </source>
</evidence>
<dbReference type="RefSeq" id="WP_122265161.1">
    <property type="nucleotide sequence ID" value="NZ_CAXYLJ010000041.1"/>
</dbReference>
<gene>
    <name evidence="2" type="primary">wzy</name>
    <name evidence="3" type="ORF">DW794_20420</name>
    <name evidence="2" type="ORF">Q4469_12715</name>
</gene>
<feature type="transmembrane region" description="Helical" evidence="1">
    <location>
        <begin position="264"/>
        <end position="283"/>
    </location>
</feature>
<dbReference type="Pfam" id="PF14296">
    <property type="entry name" value="O-ag_pol_Wzy"/>
    <property type="match status" value="1"/>
</dbReference>
<dbReference type="EMBL" id="QSJD01000051">
    <property type="protein sequence ID" value="RHD42392.1"/>
    <property type="molecule type" value="Genomic_DNA"/>
</dbReference>
<feature type="transmembrane region" description="Helical" evidence="1">
    <location>
        <begin position="101"/>
        <end position="120"/>
    </location>
</feature>
<reference evidence="2" key="2">
    <citation type="submission" date="2023-07" db="EMBL/GenBank/DDBJ databases">
        <title>Whole Genome Sequencing of Colonoscopy isolates.</title>
        <authorList>
            <person name="Surve S.V."/>
            <person name="Valls R.A."/>
            <person name="Barrak K.E."/>
            <person name="Gardner T.B."/>
            <person name="O'Toole G.A."/>
        </authorList>
    </citation>
    <scope>NUCLEOTIDE SEQUENCE</scope>
    <source>
        <strain evidence="2">GP0119</strain>
    </source>
</reference>
<evidence type="ECO:0000313" key="4">
    <source>
        <dbReference type="Proteomes" id="UP000284689"/>
    </source>
</evidence>
<reference evidence="3 4" key="1">
    <citation type="submission" date="2018-08" db="EMBL/GenBank/DDBJ databases">
        <title>A genome reference for cultivated species of the human gut microbiota.</title>
        <authorList>
            <person name="Zou Y."/>
            <person name="Xue W."/>
            <person name="Luo G."/>
        </authorList>
    </citation>
    <scope>NUCLEOTIDE SEQUENCE [LARGE SCALE GENOMIC DNA]</scope>
    <source>
        <strain evidence="3 4">AM31-16AC</strain>
    </source>
</reference>
<dbReference type="Proteomes" id="UP001170023">
    <property type="component" value="Unassembled WGS sequence"/>
</dbReference>
<evidence type="ECO:0000313" key="2">
    <source>
        <dbReference type="EMBL" id="MDO6358538.1"/>
    </source>
</evidence>
<organism evidence="3 4">
    <name type="scientific">Bacteroides caccae</name>
    <dbReference type="NCBI Taxonomy" id="47678"/>
    <lineage>
        <taxon>Bacteria</taxon>
        <taxon>Pseudomonadati</taxon>
        <taxon>Bacteroidota</taxon>
        <taxon>Bacteroidia</taxon>
        <taxon>Bacteroidales</taxon>
        <taxon>Bacteroidaceae</taxon>
        <taxon>Bacteroides</taxon>
    </lineage>
</organism>
<dbReference type="EMBL" id="JAUONL010000009">
    <property type="protein sequence ID" value="MDO6358538.1"/>
    <property type="molecule type" value="Genomic_DNA"/>
</dbReference>
<feature type="transmembrane region" description="Helical" evidence="1">
    <location>
        <begin position="387"/>
        <end position="409"/>
    </location>
</feature>
<feature type="transmembrane region" description="Helical" evidence="1">
    <location>
        <begin position="7"/>
        <end position="24"/>
    </location>
</feature>
<feature type="transmembrane region" description="Helical" evidence="1">
    <location>
        <begin position="61"/>
        <end position="81"/>
    </location>
</feature>
<dbReference type="NCBIfam" id="TIGR04370">
    <property type="entry name" value="glyco_rpt_poly"/>
    <property type="match status" value="1"/>
</dbReference>
<feature type="transmembrane region" description="Helical" evidence="1">
    <location>
        <begin position="151"/>
        <end position="174"/>
    </location>
</feature>